<keyword evidence="2" id="KW-1185">Reference proteome</keyword>
<proteinExistence type="predicted"/>
<organism evidence="1 2">
    <name type="scientific">Thamnidium elegans</name>
    <dbReference type="NCBI Taxonomy" id="101142"/>
    <lineage>
        <taxon>Eukaryota</taxon>
        <taxon>Fungi</taxon>
        <taxon>Fungi incertae sedis</taxon>
        <taxon>Mucoromycota</taxon>
        <taxon>Mucoromycotina</taxon>
        <taxon>Mucoromycetes</taxon>
        <taxon>Mucorales</taxon>
        <taxon>Mucorineae</taxon>
        <taxon>Mucoraceae</taxon>
        <taxon>Thamnidium</taxon>
    </lineage>
</organism>
<evidence type="ECO:0000313" key="2">
    <source>
        <dbReference type="Proteomes" id="UP000613177"/>
    </source>
</evidence>
<dbReference type="EMBL" id="JAEPRE010000048">
    <property type="protein sequence ID" value="KAG2234671.1"/>
    <property type="molecule type" value="Genomic_DNA"/>
</dbReference>
<sequence>MILTTTLSKIGRPVTESKYYHDKRNPILNGIIQLDNILRTYSGSSKDVKLPLFQVLGFQGHIHYMYRLDSQYYVIEKVCTLEYPYNKRDTLIKATNFVVKLLVLKNLAADMEEHIHQASENKKKKH</sequence>
<accession>A0A8H7ST78</accession>
<reference evidence="1" key="1">
    <citation type="submission" date="2021-01" db="EMBL/GenBank/DDBJ databases">
        <title>Metabolic potential, ecology and presence of endohyphal bacteria is reflected in genomic diversity of Mucoromycotina.</title>
        <authorList>
            <person name="Muszewska A."/>
            <person name="Okrasinska A."/>
            <person name="Steczkiewicz K."/>
            <person name="Drgas O."/>
            <person name="Orlowska M."/>
            <person name="Perlinska-Lenart U."/>
            <person name="Aleksandrzak-Piekarczyk T."/>
            <person name="Szatraj K."/>
            <person name="Zielenkiewicz U."/>
            <person name="Pilsyk S."/>
            <person name="Malc E."/>
            <person name="Mieczkowski P."/>
            <person name="Kruszewska J.S."/>
            <person name="Biernat P."/>
            <person name="Pawlowska J."/>
        </authorList>
    </citation>
    <scope>NUCLEOTIDE SEQUENCE</scope>
    <source>
        <strain evidence="1">WA0000018081</strain>
    </source>
</reference>
<name>A0A8H7ST78_9FUNG</name>
<dbReference type="Proteomes" id="UP000613177">
    <property type="component" value="Unassembled WGS sequence"/>
</dbReference>
<evidence type="ECO:0000313" key="1">
    <source>
        <dbReference type="EMBL" id="KAG2234671.1"/>
    </source>
</evidence>
<dbReference type="OrthoDB" id="2288006at2759"/>
<dbReference type="AlphaFoldDB" id="A0A8H7ST78"/>
<comment type="caution">
    <text evidence="1">The sequence shown here is derived from an EMBL/GenBank/DDBJ whole genome shotgun (WGS) entry which is preliminary data.</text>
</comment>
<gene>
    <name evidence="1" type="ORF">INT48_005823</name>
</gene>
<protein>
    <submittedName>
        <fullName evidence="1">Uncharacterized protein</fullName>
    </submittedName>
</protein>